<feature type="binding site" evidence="1">
    <location>
        <position position="16"/>
    </location>
    <ligand>
        <name>Zn(2+)</name>
        <dbReference type="ChEBI" id="CHEBI:29105"/>
    </ligand>
</feature>
<evidence type="ECO:0000256" key="1">
    <source>
        <dbReference type="PIRSR" id="PIRSR605019-1"/>
    </source>
</evidence>
<keyword evidence="1" id="KW-0479">Metal-binding</keyword>
<dbReference type="PANTHER" id="PTHR30037">
    <property type="entry name" value="DNA-3-METHYLADENINE GLYCOSYLASE 1"/>
    <property type="match status" value="1"/>
</dbReference>
<comment type="caution">
    <text evidence="2">The sequence shown here is derived from an EMBL/GenBank/DDBJ whole genome shotgun (WGS) entry which is preliminary data.</text>
</comment>
<dbReference type="STRING" id="994573.T472_0205960"/>
<keyword evidence="3" id="KW-1185">Reference proteome</keyword>
<proteinExistence type="predicted"/>
<reference evidence="2 3" key="1">
    <citation type="journal article" date="2014" name="Genome Announc.">
        <title>Genome Sequence of Youngiibacter fragilis, the Type Strain of the Genus Youngiibacter.</title>
        <authorList>
            <person name="Wawrik C.B."/>
            <person name="Callaghan A.V."/>
            <person name="Stamps B.W."/>
            <person name="Wawrik B."/>
        </authorList>
    </citation>
    <scope>NUCLEOTIDE SEQUENCE [LARGE SCALE GENOMIC DNA]</scope>
    <source>
        <strain evidence="2 3">232.1</strain>
    </source>
</reference>
<feature type="binding site" evidence="1">
    <location>
        <position position="186"/>
    </location>
    <ligand>
        <name>Zn(2+)</name>
        <dbReference type="ChEBI" id="CHEBI:29105"/>
    </ligand>
</feature>
<dbReference type="Pfam" id="PF03352">
    <property type="entry name" value="Adenine_glyco"/>
    <property type="match status" value="1"/>
</dbReference>
<protein>
    <submittedName>
        <fullName evidence="2">DNA-3-methyladenine glycosylase</fullName>
    </submittedName>
</protein>
<sequence length="196" mass="22588">MAPLSTGRIFMGQGDCTWPGSEIEREYHDNEWGAELHDDRKLFEFLILDTFQAGLSWKTILNKRENFRKAFDEFDPERIAEYDISKLEELMQDKGIIRNRLKIQGAVKNARAYLKVREEFGSFDSYIWSFVGNRSIVSSINGPEDYRATCPESDAMSKDMKKRGFAFCGSTICYAFMQASGLVNDHLNSCAYKNRI</sequence>
<dbReference type="AlphaFoldDB" id="V7I8B2"/>
<dbReference type="InterPro" id="IPR011257">
    <property type="entry name" value="DNA_glycosylase"/>
</dbReference>
<evidence type="ECO:0000313" key="3">
    <source>
        <dbReference type="Proteomes" id="UP000017747"/>
    </source>
</evidence>
<feature type="binding site" evidence="1">
    <location>
        <position position="190"/>
    </location>
    <ligand>
        <name>Zn(2+)</name>
        <dbReference type="ChEBI" id="CHEBI:29105"/>
    </ligand>
</feature>
<organism evidence="2 3">
    <name type="scientific">Youngiibacter fragilis 232.1</name>
    <dbReference type="NCBI Taxonomy" id="994573"/>
    <lineage>
        <taxon>Bacteria</taxon>
        <taxon>Bacillati</taxon>
        <taxon>Bacillota</taxon>
        <taxon>Clostridia</taxon>
        <taxon>Eubacteriales</taxon>
        <taxon>Clostridiaceae</taxon>
        <taxon>Youngiibacter</taxon>
    </lineage>
</organism>
<dbReference type="SUPFAM" id="SSF48150">
    <property type="entry name" value="DNA-glycosylase"/>
    <property type="match status" value="1"/>
</dbReference>
<dbReference type="GO" id="GO:0008725">
    <property type="term" value="F:DNA-3-methyladenine glycosylase activity"/>
    <property type="evidence" value="ECO:0007669"/>
    <property type="project" value="InterPro"/>
</dbReference>
<dbReference type="Gene3D" id="1.10.340.30">
    <property type="entry name" value="Hypothetical protein, domain 2"/>
    <property type="match status" value="1"/>
</dbReference>
<dbReference type="InterPro" id="IPR052891">
    <property type="entry name" value="DNA-3mA_glycosylase"/>
</dbReference>
<dbReference type="eggNOG" id="COG2818">
    <property type="taxonomic scope" value="Bacteria"/>
</dbReference>
<evidence type="ECO:0000313" key="2">
    <source>
        <dbReference type="EMBL" id="ETA81521.1"/>
    </source>
</evidence>
<accession>V7I8B2</accession>
<name>V7I8B2_9CLOT</name>
<dbReference type="GO" id="GO:0006284">
    <property type="term" value="P:base-excision repair"/>
    <property type="evidence" value="ECO:0007669"/>
    <property type="project" value="InterPro"/>
</dbReference>
<keyword evidence="1" id="KW-0862">Zinc</keyword>
<dbReference type="Proteomes" id="UP000017747">
    <property type="component" value="Unassembled WGS sequence"/>
</dbReference>
<dbReference type="GO" id="GO:0046872">
    <property type="term" value="F:metal ion binding"/>
    <property type="evidence" value="ECO:0007669"/>
    <property type="project" value="UniProtKB-KW"/>
</dbReference>
<gene>
    <name evidence="2" type="ORF">T472_0205960</name>
</gene>
<dbReference type="PANTHER" id="PTHR30037:SF4">
    <property type="entry name" value="DNA-3-METHYLADENINE GLYCOSYLASE I"/>
    <property type="match status" value="1"/>
</dbReference>
<dbReference type="PATRIC" id="fig|994573.3.peg.1116"/>
<dbReference type="InterPro" id="IPR005019">
    <property type="entry name" value="Adenine_glyco"/>
</dbReference>
<feature type="binding site" evidence="1">
    <location>
        <position position="28"/>
    </location>
    <ligand>
        <name>Zn(2+)</name>
        <dbReference type="ChEBI" id="CHEBI:29105"/>
    </ligand>
</feature>
<dbReference type="EMBL" id="AXUN02000095">
    <property type="protein sequence ID" value="ETA81521.1"/>
    <property type="molecule type" value="Genomic_DNA"/>
</dbReference>